<keyword evidence="3" id="KW-1185">Reference proteome</keyword>
<feature type="region of interest" description="Disordered" evidence="1">
    <location>
        <begin position="20"/>
        <end position="41"/>
    </location>
</feature>
<name>A0A565CRD4_9BRAS</name>
<dbReference type="Proteomes" id="UP000489600">
    <property type="component" value="Unassembled WGS sequence"/>
</dbReference>
<gene>
    <name evidence="2" type="ORF">ANE_LOCUS26694</name>
</gene>
<comment type="caution">
    <text evidence="2">The sequence shown here is derived from an EMBL/GenBank/DDBJ whole genome shotgun (WGS) entry which is preliminary data.</text>
</comment>
<proteinExistence type="predicted"/>
<protein>
    <submittedName>
        <fullName evidence="2">Uncharacterized protein</fullName>
    </submittedName>
</protein>
<evidence type="ECO:0000313" key="3">
    <source>
        <dbReference type="Proteomes" id="UP000489600"/>
    </source>
</evidence>
<organism evidence="2 3">
    <name type="scientific">Arabis nemorensis</name>
    <dbReference type="NCBI Taxonomy" id="586526"/>
    <lineage>
        <taxon>Eukaryota</taxon>
        <taxon>Viridiplantae</taxon>
        <taxon>Streptophyta</taxon>
        <taxon>Embryophyta</taxon>
        <taxon>Tracheophyta</taxon>
        <taxon>Spermatophyta</taxon>
        <taxon>Magnoliopsida</taxon>
        <taxon>eudicotyledons</taxon>
        <taxon>Gunneridae</taxon>
        <taxon>Pentapetalae</taxon>
        <taxon>rosids</taxon>
        <taxon>malvids</taxon>
        <taxon>Brassicales</taxon>
        <taxon>Brassicaceae</taxon>
        <taxon>Arabideae</taxon>
        <taxon>Arabis</taxon>
    </lineage>
</organism>
<accession>A0A565CRD4</accession>
<dbReference type="EMBL" id="CABITT030000008">
    <property type="protein sequence ID" value="VVB16250.1"/>
    <property type="molecule type" value="Genomic_DNA"/>
</dbReference>
<evidence type="ECO:0000256" key="1">
    <source>
        <dbReference type="SAM" id="MobiDB-lite"/>
    </source>
</evidence>
<dbReference type="AlphaFoldDB" id="A0A565CRD4"/>
<evidence type="ECO:0000313" key="2">
    <source>
        <dbReference type="EMBL" id="VVB16250.1"/>
    </source>
</evidence>
<reference evidence="2" key="1">
    <citation type="submission" date="2019-07" db="EMBL/GenBank/DDBJ databases">
        <authorList>
            <person name="Dittberner H."/>
        </authorList>
    </citation>
    <scope>NUCLEOTIDE SEQUENCE [LARGE SCALE GENOMIC DNA]</scope>
</reference>
<sequence length="178" mass="19327">MVVPSLSSLAMTCQSKLISPAHHRGLTDPSPLDRLIPPDPPDRSRYCTDSSLLLMCFFRRWGITALSTPSPLSFSPDPPSKQLPPTGSDEFLFAEQSACYGTENQILQPPPSTPVAPPEFPSPEPTLLRPSSAEIADGSFLPSLPCRNTSNASSRMVYFATSLLIWKNKKSAPTSLLI</sequence>